<evidence type="ECO:0000256" key="1">
    <source>
        <dbReference type="SAM" id="MobiDB-lite"/>
    </source>
</evidence>
<feature type="compositionally biased region" description="Polar residues" evidence="1">
    <location>
        <begin position="69"/>
        <end position="85"/>
    </location>
</feature>
<sequence>MNPELTHKIGRFTSLIDMLEDIMPASVPSFIHSVRIADLGLGKTAARITSILSLPGAKTRERLKATRGQEANTFNERSEDTSGPNKDQEEELSGDHVNVEVSFAYRGLPSGKSIISKAMNVHLLVDFFLGIRGVRGLKVPIWVEVTGTVGTARARLQLISDPPFVKTTMVSSMDLPRITISVVPLNKILPSVMDIPFVSGFISSAIDTAVAEYVAPNI</sequence>
<keyword evidence="3" id="KW-1185">Reference proteome</keyword>
<dbReference type="PANTHER" id="PTHR47348">
    <property type="entry name" value="MEIOTICALLY UP-REGULATED GENE 190 PROTEIN"/>
    <property type="match status" value="1"/>
</dbReference>
<evidence type="ECO:0008006" key="4">
    <source>
        <dbReference type="Google" id="ProtNLM"/>
    </source>
</evidence>
<organism evidence="2 3">
    <name type="scientific">Cerrena zonata</name>
    <dbReference type="NCBI Taxonomy" id="2478898"/>
    <lineage>
        <taxon>Eukaryota</taxon>
        <taxon>Fungi</taxon>
        <taxon>Dikarya</taxon>
        <taxon>Basidiomycota</taxon>
        <taxon>Agaricomycotina</taxon>
        <taxon>Agaricomycetes</taxon>
        <taxon>Polyporales</taxon>
        <taxon>Cerrenaceae</taxon>
        <taxon>Cerrena</taxon>
    </lineage>
</organism>
<accession>A0AAW0FES4</accession>
<dbReference type="CDD" id="cd21676">
    <property type="entry name" value="SMP_Mug190"/>
    <property type="match status" value="1"/>
</dbReference>
<dbReference type="EMBL" id="JASBNA010000062">
    <property type="protein sequence ID" value="KAK7679241.1"/>
    <property type="molecule type" value="Genomic_DNA"/>
</dbReference>
<evidence type="ECO:0000313" key="3">
    <source>
        <dbReference type="Proteomes" id="UP001385951"/>
    </source>
</evidence>
<dbReference type="Proteomes" id="UP001385951">
    <property type="component" value="Unassembled WGS sequence"/>
</dbReference>
<dbReference type="PANTHER" id="PTHR47348:SF3">
    <property type="entry name" value="MEIOTICALLY UP-REGULATED GENE 190 PROTEIN"/>
    <property type="match status" value="1"/>
</dbReference>
<reference evidence="2 3" key="1">
    <citation type="submission" date="2022-09" db="EMBL/GenBank/DDBJ databases">
        <authorList>
            <person name="Palmer J.M."/>
        </authorList>
    </citation>
    <scope>NUCLEOTIDE SEQUENCE [LARGE SCALE GENOMIC DNA]</scope>
    <source>
        <strain evidence="2 3">DSM 7382</strain>
    </source>
</reference>
<name>A0AAW0FES4_9APHY</name>
<evidence type="ECO:0000313" key="2">
    <source>
        <dbReference type="EMBL" id="KAK7679241.1"/>
    </source>
</evidence>
<feature type="region of interest" description="Disordered" evidence="1">
    <location>
        <begin position="63"/>
        <end position="93"/>
    </location>
</feature>
<gene>
    <name evidence="2" type="ORF">QCA50_017819</name>
</gene>
<protein>
    <recommendedName>
        <fullName evidence="4">SMP-LTD domain-containing protein</fullName>
    </recommendedName>
</protein>
<dbReference type="AlphaFoldDB" id="A0AAW0FES4"/>
<dbReference type="Pfam" id="PF25669">
    <property type="entry name" value="SMP_MUG190-like"/>
    <property type="match status" value="1"/>
</dbReference>
<comment type="caution">
    <text evidence="2">The sequence shown here is derived from an EMBL/GenBank/DDBJ whole genome shotgun (WGS) entry which is preliminary data.</text>
</comment>
<proteinExistence type="predicted"/>